<dbReference type="PANTHER" id="PTHR42700">
    <property type="entry name" value="SULFATE ADENYLYLTRANSFERASE"/>
    <property type="match status" value="1"/>
</dbReference>
<dbReference type="GO" id="GO:0010134">
    <property type="term" value="P:sulfate assimilation via adenylyl sulfate reduction"/>
    <property type="evidence" value="ECO:0007669"/>
    <property type="project" value="TreeGrafter"/>
</dbReference>
<keyword evidence="4 6" id="KW-0547">Nucleotide-binding</keyword>
<comment type="pathway">
    <text evidence="6">Sulfur metabolism; hydrogen sulfide biosynthesis; sulfite from sulfate: step 2/3.</text>
</comment>
<dbReference type="Pfam" id="PF01583">
    <property type="entry name" value="APS_kinase"/>
    <property type="match status" value="1"/>
</dbReference>
<dbReference type="NCBIfam" id="TIGR00455">
    <property type="entry name" value="apsK"/>
    <property type="match status" value="1"/>
</dbReference>
<keyword evidence="3 6" id="KW-0808">Transferase</keyword>
<evidence type="ECO:0000256" key="5">
    <source>
        <dbReference type="ARBA" id="ARBA00022840"/>
    </source>
</evidence>
<dbReference type="Gene3D" id="3.40.50.300">
    <property type="entry name" value="P-loop containing nucleotide triphosphate hydrolases"/>
    <property type="match status" value="1"/>
</dbReference>
<dbReference type="RefSeq" id="WP_184205961.1">
    <property type="nucleotide sequence ID" value="NZ_JACHIF010000001.1"/>
</dbReference>
<evidence type="ECO:0000256" key="4">
    <source>
        <dbReference type="ARBA" id="ARBA00022741"/>
    </source>
</evidence>
<dbReference type="CDD" id="cd02027">
    <property type="entry name" value="APSK"/>
    <property type="match status" value="1"/>
</dbReference>
<comment type="caution">
    <text evidence="8">The sequence shown here is derived from an EMBL/GenBank/DDBJ whole genome shotgun (WGS) entry which is preliminary data.</text>
</comment>
<dbReference type="GO" id="GO:0005737">
    <property type="term" value="C:cytoplasm"/>
    <property type="evidence" value="ECO:0007669"/>
    <property type="project" value="TreeGrafter"/>
</dbReference>
<dbReference type="InterPro" id="IPR059117">
    <property type="entry name" value="APS_kinase_dom"/>
</dbReference>
<dbReference type="InterPro" id="IPR050512">
    <property type="entry name" value="Sulf_AdTrans/APS_kinase"/>
</dbReference>
<dbReference type="InterPro" id="IPR002891">
    <property type="entry name" value="APS"/>
</dbReference>
<dbReference type="GO" id="GO:0004020">
    <property type="term" value="F:adenylylsulfate kinase activity"/>
    <property type="evidence" value="ECO:0007669"/>
    <property type="project" value="UniProtKB-EC"/>
</dbReference>
<evidence type="ECO:0000259" key="7">
    <source>
        <dbReference type="Pfam" id="PF01583"/>
    </source>
</evidence>
<dbReference type="InterPro" id="IPR027417">
    <property type="entry name" value="P-loop_NTPase"/>
</dbReference>
<dbReference type="GO" id="GO:0070814">
    <property type="term" value="P:hydrogen sulfide biosynthetic process"/>
    <property type="evidence" value="ECO:0007669"/>
    <property type="project" value="UniProtKB-UniPathway"/>
</dbReference>
<dbReference type="GO" id="GO:0004781">
    <property type="term" value="F:sulfate adenylyltransferase (ATP) activity"/>
    <property type="evidence" value="ECO:0007669"/>
    <property type="project" value="TreeGrafter"/>
</dbReference>
<dbReference type="EC" id="2.7.1.25" evidence="2 6"/>
<dbReference type="GO" id="GO:0019379">
    <property type="term" value="P:sulfate assimilation, phosphoadenylyl sulfate reduction by phosphoadenylyl-sulfate reductase (thioredoxin)"/>
    <property type="evidence" value="ECO:0007669"/>
    <property type="project" value="TreeGrafter"/>
</dbReference>
<evidence type="ECO:0000313" key="8">
    <source>
        <dbReference type="EMBL" id="MBB5036793.1"/>
    </source>
</evidence>
<dbReference type="SUPFAM" id="SSF52540">
    <property type="entry name" value="P-loop containing nucleoside triphosphate hydrolases"/>
    <property type="match status" value="1"/>
</dbReference>
<keyword evidence="6 8" id="KW-0418">Kinase</keyword>
<comment type="similarity">
    <text evidence="6">Belongs to the APS kinase family.</text>
</comment>
<evidence type="ECO:0000256" key="1">
    <source>
        <dbReference type="ARBA" id="ARBA00001823"/>
    </source>
</evidence>
<dbReference type="AlphaFoldDB" id="A0A7W7YIH0"/>
<feature type="domain" description="APS kinase" evidence="7">
    <location>
        <begin position="8"/>
        <end position="151"/>
    </location>
</feature>
<organism evidence="8 9">
    <name type="scientific">Prosthecobacter dejongeii</name>
    <dbReference type="NCBI Taxonomy" id="48465"/>
    <lineage>
        <taxon>Bacteria</taxon>
        <taxon>Pseudomonadati</taxon>
        <taxon>Verrucomicrobiota</taxon>
        <taxon>Verrucomicrobiia</taxon>
        <taxon>Verrucomicrobiales</taxon>
        <taxon>Verrucomicrobiaceae</taxon>
        <taxon>Prosthecobacter</taxon>
    </lineage>
</organism>
<comment type="catalytic activity">
    <reaction evidence="1 6">
        <text>adenosine 5'-phosphosulfate + ATP = 3'-phosphoadenylyl sulfate + ADP + H(+)</text>
        <dbReference type="Rhea" id="RHEA:24152"/>
        <dbReference type="ChEBI" id="CHEBI:15378"/>
        <dbReference type="ChEBI" id="CHEBI:30616"/>
        <dbReference type="ChEBI" id="CHEBI:58243"/>
        <dbReference type="ChEBI" id="CHEBI:58339"/>
        <dbReference type="ChEBI" id="CHEBI:456216"/>
        <dbReference type="EC" id="2.7.1.25"/>
    </reaction>
</comment>
<accession>A0A7W7YIH0</accession>
<dbReference type="Proteomes" id="UP000534294">
    <property type="component" value="Unassembled WGS sequence"/>
</dbReference>
<gene>
    <name evidence="8" type="ORF">HNQ64_001027</name>
</gene>
<evidence type="ECO:0000256" key="2">
    <source>
        <dbReference type="ARBA" id="ARBA00012121"/>
    </source>
</evidence>
<name>A0A7W7YIH0_9BACT</name>
<dbReference type="PANTHER" id="PTHR42700:SF1">
    <property type="entry name" value="SULFATE ADENYLYLTRANSFERASE"/>
    <property type="match status" value="1"/>
</dbReference>
<evidence type="ECO:0000313" key="9">
    <source>
        <dbReference type="Proteomes" id="UP000534294"/>
    </source>
</evidence>
<reference evidence="8 9" key="1">
    <citation type="submission" date="2020-08" db="EMBL/GenBank/DDBJ databases">
        <title>Genomic Encyclopedia of Type Strains, Phase IV (KMG-IV): sequencing the most valuable type-strain genomes for metagenomic binning, comparative biology and taxonomic classification.</title>
        <authorList>
            <person name="Goeker M."/>
        </authorList>
    </citation>
    <scope>NUCLEOTIDE SEQUENCE [LARGE SCALE GENOMIC DNA]</scope>
    <source>
        <strain evidence="8 9">DSM 12251</strain>
    </source>
</reference>
<protein>
    <recommendedName>
        <fullName evidence="2 6">Adenylyl-sulfate kinase</fullName>
        <ecNumber evidence="2 6">2.7.1.25</ecNumber>
    </recommendedName>
</protein>
<evidence type="ECO:0000256" key="6">
    <source>
        <dbReference type="RuleBase" id="RU004347"/>
    </source>
</evidence>
<dbReference type="GO" id="GO:0005524">
    <property type="term" value="F:ATP binding"/>
    <property type="evidence" value="ECO:0007669"/>
    <property type="project" value="UniProtKB-KW"/>
</dbReference>
<sequence length="178" mass="19729">MLTFNFNVVWIFGLPSAGKSTLAKGLQQRFIQAEQACLRLDGDELREGLCRGLGFSPAGREENIRRAAEVAALSAKSGIYTVTALITPTDSYRKVARIILKDAPALWVWAKCSYDACQSRDVKGLYRKQREGHLVNLTGADGYFEEPSADEALHIDTENNDVSTSIDLIWAQLTKKHP</sequence>
<keyword evidence="9" id="KW-1185">Reference proteome</keyword>
<dbReference type="EMBL" id="JACHIF010000001">
    <property type="protein sequence ID" value="MBB5036793.1"/>
    <property type="molecule type" value="Genomic_DNA"/>
</dbReference>
<keyword evidence="5 6" id="KW-0067">ATP-binding</keyword>
<evidence type="ECO:0000256" key="3">
    <source>
        <dbReference type="ARBA" id="ARBA00022679"/>
    </source>
</evidence>
<comment type="function">
    <text evidence="6">Catalyzes the synthesis of activated sulfate.</text>
</comment>
<dbReference type="UniPathway" id="UPA00140">
    <property type="reaction ID" value="UER00205"/>
</dbReference>
<proteinExistence type="inferred from homology"/>